<dbReference type="Gene3D" id="2.60.120.10">
    <property type="entry name" value="Jelly Rolls"/>
    <property type="match status" value="1"/>
</dbReference>
<name>A0ABT5UWH5_9VIBR</name>
<sequence length="169" mass="18235">MKNNTSLMLLAASVAGSVALHSVEAADDAASGQQVYRAADLPSFDGAENLFTGRVNVQMLFPENDVAKYSAAYVTFQAGARTAWHSHPAGQHMIVTQGEALTGTRDGKIIHFHRGESVWCPPEIDHWHGATPDAAMTHLVVTASAAGNNVIWKEKVTDEQYFTSQAKIE</sequence>
<protein>
    <submittedName>
        <fullName evidence="3">Cupin domain-containing protein</fullName>
    </submittedName>
</protein>
<dbReference type="EMBL" id="JARBFT010000001">
    <property type="protein sequence ID" value="MDE1513785.1"/>
    <property type="molecule type" value="Genomic_DNA"/>
</dbReference>
<dbReference type="RefSeq" id="WP_274721525.1">
    <property type="nucleotide sequence ID" value="NZ_JARBFT010000001.1"/>
</dbReference>
<feature type="chain" id="PRO_5046862599" evidence="1">
    <location>
        <begin position="26"/>
        <end position="169"/>
    </location>
</feature>
<organism evidence="3 4">
    <name type="scientific">Vibrio chanodichtyis</name>
    <dbReference type="NCBI Taxonomy" id="3027932"/>
    <lineage>
        <taxon>Bacteria</taxon>
        <taxon>Pseudomonadati</taxon>
        <taxon>Pseudomonadota</taxon>
        <taxon>Gammaproteobacteria</taxon>
        <taxon>Vibrionales</taxon>
        <taxon>Vibrionaceae</taxon>
        <taxon>Vibrio</taxon>
    </lineage>
</organism>
<keyword evidence="4" id="KW-1185">Reference proteome</keyword>
<reference evidence="3 4" key="1">
    <citation type="submission" date="2023-02" db="EMBL/GenBank/DDBJ databases">
        <title>Vibrio intestini sp. nov., a close relative of Vibrio cholerae isolated from the intestine of Healthy Culter dabryi.</title>
        <authorList>
            <person name="Wu N."/>
        </authorList>
    </citation>
    <scope>NUCLEOTIDE SEQUENCE [LARGE SCALE GENOMIC DNA]</scope>
    <source>
        <strain evidence="3 4">DSL-7</strain>
    </source>
</reference>
<feature type="domain" description="Cupin type-2" evidence="2">
    <location>
        <begin position="73"/>
        <end position="141"/>
    </location>
</feature>
<dbReference type="SUPFAM" id="SSF51182">
    <property type="entry name" value="RmlC-like cupins"/>
    <property type="match status" value="1"/>
</dbReference>
<dbReference type="CDD" id="cd02233">
    <property type="entry name" value="cupin_HNL-like"/>
    <property type="match status" value="1"/>
</dbReference>
<dbReference type="PANTHER" id="PTHR43698:SF1">
    <property type="entry name" value="BLL4564 PROTEIN"/>
    <property type="match status" value="1"/>
</dbReference>
<evidence type="ECO:0000313" key="3">
    <source>
        <dbReference type="EMBL" id="MDE1513785.1"/>
    </source>
</evidence>
<evidence type="ECO:0000259" key="2">
    <source>
        <dbReference type="Pfam" id="PF07883"/>
    </source>
</evidence>
<accession>A0ABT5UWH5</accession>
<dbReference type="Pfam" id="PF07883">
    <property type="entry name" value="Cupin_2"/>
    <property type="match status" value="1"/>
</dbReference>
<comment type="caution">
    <text evidence="3">The sequence shown here is derived from an EMBL/GenBank/DDBJ whole genome shotgun (WGS) entry which is preliminary data.</text>
</comment>
<proteinExistence type="predicted"/>
<dbReference type="Proteomes" id="UP001216189">
    <property type="component" value="Unassembled WGS sequence"/>
</dbReference>
<evidence type="ECO:0000256" key="1">
    <source>
        <dbReference type="SAM" id="SignalP"/>
    </source>
</evidence>
<dbReference type="InterPro" id="IPR013096">
    <property type="entry name" value="Cupin_2"/>
</dbReference>
<gene>
    <name evidence="3" type="ORF">PUN32_02000</name>
</gene>
<dbReference type="PANTHER" id="PTHR43698">
    <property type="entry name" value="RIBD C-TERMINAL DOMAIN CONTAINING PROTEIN"/>
    <property type="match status" value="1"/>
</dbReference>
<dbReference type="InterPro" id="IPR011051">
    <property type="entry name" value="RmlC_Cupin_sf"/>
</dbReference>
<feature type="signal peptide" evidence="1">
    <location>
        <begin position="1"/>
        <end position="25"/>
    </location>
</feature>
<dbReference type="InterPro" id="IPR014710">
    <property type="entry name" value="RmlC-like_jellyroll"/>
</dbReference>
<evidence type="ECO:0000313" key="4">
    <source>
        <dbReference type="Proteomes" id="UP001216189"/>
    </source>
</evidence>
<keyword evidence="1" id="KW-0732">Signal</keyword>
<dbReference type="InterPro" id="IPR047263">
    <property type="entry name" value="HNL-like_cupin"/>
</dbReference>